<evidence type="ECO:0000256" key="2">
    <source>
        <dbReference type="SAM" id="SignalP"/>
    </source>
</evidence>
<sequence>MKKFLISLFLLFFAIVSMADEMPMLLSELDKAIKERPLYIKKRLEYLERLNKMLDNSETNEQRYHILGELYSGYSSFNADSSLHVARAIYEVAQRIQNEDYQINALMNMAEISGVAGMFKESLDLMKKVNRERLPDYLRPYYYHVYRTVYGNMADYTVSVAQKGQYNRLTDSYRDSILLVNNQESVTYQIVKADRYNVHGQCKEAIAMLEDYTNKHKMEVHDEAILYYTLSNSYSLIGDKENQKRCLLLSAIADMKSGVREYASLRELAVLLYQEGDLDRAYSYLKLCMEDAAMCNARLRIIETLKIFPVINEAYHLEKARRQHKLQIMFICICILSFILLGGVYYMYYQMKRLAVARRQVIDANRKLQDLNNDLCLSNAKLKELNHALSENTYLKEIYIGRYLDQCSTYIEKLDEYRKSLAKLAAVGKVEELYHQLKSSRLVDKELKDFYASFDDTFLLLFPTFVDDFNKLLIESEKVHLKPNERLNTELRIFALIRLGITDSVKIAQFLRYSVTTIYNYRTKARNKAACNRDEFEKYVMQIGSLEQ</sequence>
<dbReference type="Pfam" id="PF19904">
    <property type="entry name" value="DUF6377"/>
    <property type="match status" value="1"/>
</dbReference>
<keyword evidence="1" id="KW-0472">Membrane</keyword>
<evidence type="ECO:0000259" key="3">
    <source>
        <dbReference type="Pfam" id="PF19904"/>
    </source>
</evidence>
<dbReference type="AlphaFoldDB" id="A0A921HJC1"/>
<comment type="caution">
    <text evidence="4">The sequence shown here is derived from an EMBL/GenBank/DDBJ whole genome shotgun (WGS) entry which is preliminary data.</text>
</comment>
<accession>A0A921HJC1</accession>
<keyword evidence="2" id="KW-0732">Signal</keyword>
<keyword evidence="1" id="KW-0812">Transmembrane</keyword>
<dbReference type="EMBL" id="DYWE01000093">
    <property type="protein sequence ID" value="HJF81812.1"/>
    <property type="molecule type" value="Genomic_DNA"/>
</dbReference>
<feature type="chain" id="PRO_5037387757" evidence="2">
    <location>
        <begin position="20"/>
        <end position="548"/>
    </location>
</feature>
<dbReference type="Proteomes" id="UP000722357">
    <property type="component" value="Unassembled WGS sequence"/>
</dbReference>
<dbReference type="RefSeq" id="WP_220444654.1">
    <property type="nucleotide sequence ID" value="NZ_CAJLCU010000027.1"/>
</dbReference>
<evidence type="ECO:0000313" key="4">
    <source>
        <dbReference type="EMBL" id="HJF81812.1"/>
    </source>
</evidence>
<proteinExistence type="predicted"/>
<evidence type="ECO:0000256" key="1">
    <source>
        <dbReference type="SAM" id="Phobius"/>
    </source>
</evidence>
<feature type="signal peptide" evidence="2">
    <location>
        <begin position="1"/>
        <end position="19"/>
    </location>
</feature>
<feature type="transmembrane region" description="Helical" evidence="1">
    <location>
        <begin position="328"/>
        <end position="349"/>
    </location>
</feature>
<reference evidence="4" key="1">
    <citation type="journal article" date="2021" name="PeerJ">
        <title>Extensive microbial diversity within the chicken gut microbiome revealed by metagenomics and culture.</title>
        <authorList>
            <person name="Gilroy R."/>
            <person name="Ravi A."/>
            <person name="Getino M."/>
            <person name="Pursley I."/>
            <person name="Horton D.L."/>
            <person name="Alikhan N.F."/>
            <person name="Baker D."/>
            <person name="Gharbi K."/>
            <person name="Hall N."/>
            <person name="Watson M."/>
            <person name="Adriaenssens E.M."/>
            <person name="Foster-Nyarko E."/>
            <person name="Jarju S."/>
            <person name="Secka A."/>
            <person name="Antonio M."/>
            <person name="Oren A."/>
            <person name="Chaudhuri R.R."/>
            <person name="La Ragione R."/>
            <person name="Hildebrand F."/>
            <person name="Pallen M.J."/>
        </authorList>
    </citation>
    <scope>NUCLEOTIDE SEQUENCE</scope>
    <source>
        <strain evidence="4">9794</strain>
    </source>
</reference>
<reference evidence="4" key="2">
    <citation type="submission" date="2021-09" db="EMBL/GenBank/DDBJ databases">
        <authorList>
            <person name="Gilroy R."/>
        </authorList>
    </citation>
    <scope>NUCLEOTIDE SEQUENCE</scope>
    <source>
        <strain evidence="4">9794</strain>
    </source>
</reference>
<evidence type="ECO:0000313" key="5">
    <source>
        <dbReference type="Proteomes" id="UP000722357"/>
    </source>
</evidence>
<name>A0A921HJC1_9BACT</name>
<feature type="domain" description="DUF6377" evidence="3">
    <location>
        <begin position="254"/>
        <end position="508"/>
    </location>
</feature>
<organism evidence="4 5">
    <name type="scientific">Phocaeicola plebeius</name>
    <dbReference type="NCBI Taxonomy" id="310297"/>
    <lineage>
        <taxon>Bacteria</taxon>
        <taxon>Pseudomonadati</taxon>
        <taxon>Bacteroidota</taxon>
        <taxon>Bacteroidia</taxon>
        <taxon>Bacteroidales</taxon>
        <taxon>Bacteroidaceae</taxon>
        <taxon>Phocaeicola</taxon>
    </lineage>
</organism>
<gene>
    <name evidence="4" type="ORF">K8V40_09215</name>
</gene>
<keyword evidence="1" id="KW-1133">Transmembrane helix</keyword>
<protein>
    <submittedName>
        <fullName evidence="4">DUF6377 domain-containing protein</fullName>
    </submittedName>
</protein>
<dbReference type="InterPro" id="IPR045957">
    <property type="entry name" value="DUF6377"/>
</dbReference>